<dbReference type="Proteomes" id="UP000298693">
    <property type="component" value="Plasmid p2"/>
</dbReference>
<gene>
    <name evidence="1" type="ORF">D3869_23950</name>
</gene>
<dbReference type="RefSeq" id="WP_137142317.1">
    <property type="nucleotide sequence ID" value="NZ_CP032347.1"/>
</dbReference>
<proteinExistence type="predicted"/>
<sequence length="519" mass="54808">MKLSAPAAQFASLYDGTPKIIAVGAVTGLEAGAVPLRRLRLVRHDGGHLLLSGDAAAEEGAAEEGAALRTLAIPPSAVRAVWCGDEAARRDAERLLGWWEETGGPGSAPPLMMGDASTLLHGLLAQAFGEIDGLHRRNAGLQRTLSTLREEWGRSVRLPPEAVELLDALRLSPPRLVFATPRPVGALTVPLRHGRNPAGAAEIVQRLPAGARGLAGLDLHLDQAPKGSGALAVALTGVETGETIAAWTLSFGELRSGWLPLRLPAASTRMDRLVDLRIGATGVVTEAPRLSLAQAGLLDEYAVAPPARAVGQPAMLALRLWGGLPGLDYGPAGHLAPRPAPDRMVWPLTEPVLAQLRKGREFEATFPWFGLLRGGRVLLHPLHGVVTAAHIPLDEVPGAVAVRVRAVIDDPRCRTAIACKLVVAPPALTVDEAEREEGVLASSGWMVLEEPRRPLDLAAVLAAPWSGPMALHLFTDIPDRGHGLYGRTVFSDFELEIDSRTAWANPPLLPAADGIAATP</sequence>
<evidence type="ECO:0000313" key="1">
    <source>
        <dbReference type="EMBL" id="QCO18311.1"/>
    </source>
</evidence>
<dbReference type="InterPro" id="IPR046184">
    <property type="entry name" value="DUF6212"/>
</dbReference>
<dbReference type="AlphaFoldDB" id="A0A4D8R8M3"/>
<organism evidence="1 2">
    <name type="scientific">Azospirillum brasilense</name>
    <dbReference type="NCBI Taxonomy" id="192"/>
    <lineage>
        <taxon>Bacteria</taxon>
        <taxon>Pseudomonadati</taxon>
        <taxon>Pseudomonadota</taxon>
        <taxon>Alphaproteobacteria</taxon>
        <taxon>Rhodospirillales</taxon>
        <taxon>Azospirillaceae</taxon>
        <taxon>Azospirillum</taxon>
    </lineage>
</organism>
<accession>A0A4D8R8M3</accession>
<dbReference type="Pfam" id="PF19717">
    <property type="entry name" value="DUF6212"/>
    <property type="match status" value="1"/>
</dbReference>
<evidence type="ECO:0000313" key="2">
    <source>
        <dbReference type="Proteomes" id="UP000298693"/>
    </source>
</evidence>
<dbReference type="EMBL" id="CP032347">
    <property type="protein sequence ID" value="QCO18311.1"/>
    <property type="molecule type" value="Genomic_DNA"/>
</dbReference>
<name>A0A4D8R8M3_AZOBR</name>
<geneLocation type="plasmid" evidence="1">
    <name>p2</name>
</geneLocation>
<reference evidence="1 2" key="1">
    <citation type="submission" date="2018-09" db="EMBL/GenBank/DDBJ databases">
        <title>Whole genome based analysis of evolution and adaptive divergence in Indian and Brazilian strains of Azospirillum brasilense.</title>
        <authorList>
            <person name="Singh C."/>
            <person name="Tripathi A.K."/>
        </authorList>
    </citation>
    <scope>NUCLEOTIDE SEQUENCE [LARGE SCALE GENOMIC DNA]</scope>
    <source>
        <strain evidence="1 2">MTCC4039</strain>
        <plasmid evidence="1 2">p2</plasmid>
    </source>
</reference>
<protein>
    <submittedName>
        <fullName evidence="1">Uncharacterized protein</fullName>
    </submittedName>
</protein>
<keyword evidence="1" id="KW-0614">Plasmid</keyword>